<evidence type="ECO:0000313" key="7">
    <source>
        <dbReference type="Proteomes" id="UP000005384"/>
    </source>
</evidence>
<dbReference type="PATRIC" id="fig|742737.3.peg.4155"/>
<feature type="repeat" description="Cell wall-binding" evidence="2">
    <location>
        <begin position="662"/>
        <end position="681"/>
    </location>
</feature>
<accession>G5IKZ0</accession>
<organism evidence="6 7">
    <name type="scientific">Hungatella hathewayi WAL-18680</name>
    <dbReference type="NCBI Taxonomy" id="742737"/>
    <lineage>
        <taxon>Bacteria</taxon>
        <taxon>Bacillati</taxon>
        <taxon>Bacillota</taxon>
        <taxon>Clostridia</taxon>
        <taxon>Lachnospirales</taxon>
        <taxon>Lachnospiraceae</taxon>
        <taxon>Hungatella</taxon>
    </lineage>
</organism>
<feature type="chain" id="PRO_5003478801" description="Bacterial repeat domain-containing protein" evidence="4">
    <location>
        <begin position="27"/>
        <end position="721"/>
    </location>
</feature>
<feature type="repeat" description="Cell wall-binding" evidence="2">
    <location>
        <begin position="682"/>
        <end position="701"/>
    </location>
</feature>
<keyword evidence="4" id="KW-0732">Signal</keyword>
<evidence type="ECO:0000256" key="1">
    <source>
        <dbReference type="ARBA" id="ARBA00022737"/>
    </source>
</evidence>
<comment type="caution">
    <text evidence="6">The sequence shown here is derived from an EMBL/GenBank/DDBJ whole genome shotgun (WGS) entry which is preliminary data.</text>
</comment>
<dbReference type="PROSITE" id="PS51170">
    <property type="entry name" value="CW"/>
    <property type="match status" value="2"/>
</dbReference>
<name>G5IKZ0_9FIRM</name>
<dbReference type="AlphaFoldDB" id="G5IKZ0"/>
<dbReference type="InterPro" id="IPR018337">
    <property type="entry name" value="Cell_wall/Cho-bd_repeat"/>
</dbReference>
<dbReference type="Gene3D" id="2.160.20.20">
    <property type="match status" value="1"/>
</dbReference>
<dbReference type="SUPFAM" id="SSF69360">
    <property type="entry name" value="Cell wall binding repeat"/>
    <property type="match status" value="1"/>
</dbReference>
<feature type="region of interest" description="Disordered" evidence="3">
    <location>
        <begin position="571"/>
        <end position="600"/>
    </location>
</feature>
<feature type="domain" description="Bacterial repeat" evidence="5">
    <location>
        <begin position="502"/>
        <end position="569"/>
    </location>
</feature>
<dbReference type="RefSeq" id="WP_006782159.1">
    <property type="nucleotide sequence ID" value="NZ_CP040506.1"/>
</dbReference>
<evidence type="ECO:0000256" key="2">
    <source>
        <dbReference type="PROSITE-ProRule" id="PRU00591"/>
    </source>
</evidence>
<dbReference type="HOGENOM" id="CLU_383463_0_0_9"/>
<feature type="compositionally biased region" description="Basic and acidic residues" evidence="3">
    <location>
        <begin position="33"/>
        <end position="49"/>
    </location>
</feature>
<evidence type="ECO:0000256" key="3">
    <source>
        <dbReference type="SAM" id="MobiDB-lite"/>
    </source>
</evidence>
<dbReference type="Proteomes" id="UP000005384">
    <property type="component" value="Unassembled WGS sequence"/>
</dbReference>
<dbReference type="EMBL" id="ADLN01000117">
    <property type="protein sequence ID" value="EHI57829.1"/>
    <property type="molecule type" value="Genomic_DNA"/>
</dbReference>
<dbReference type="Gene3D" id="2.10.270.10">
    <property type="entry name" value="Cholin Binding"/>
    <property type="match status" value="1"/>
</dbReference>
<dbReference type="Pfam" id="PF01473">
    <property type="entry name" value="Choline_bind_1"/>
    <property type="match status" value="2"/>
</dbReference>
<reference evidence="6 7" key="1">
    <citation type="submission" date="2011-08" db="EMBL/GenBank/DDBJ databases">
        <title>The Genome Sequence of Clostridium hathewayi WAL-18680.</title>
        <authorList>
            <consortium name="The Broad Institute Genome Sequencing Platform"/>
            <person name="Earl A."/>
            <person name="Ward D."/>
            <person name="Feldgarden M."/>
            <person name="Gevers D."/>
            <person name="Finegold S.M."/>
            <person name="Summanen P.H."/>
            <person name="Molitoris D.R."/>
            <person name="Song M."/>
            <person name="Daigneault M."/>
            <person name="Allen-Vercoe E."/>
            <person name="Young S.K."/>
            <person name="Zeng Q."/>
            <person name="Gargeya S."/>
            <person name="Fitzgerald M."/>
            <person name="Haas B."/>
            <person name="Abouelleil A."/>
            <person name="Alvarado L."/>
            <person name="Arachchi H.M."/>
            <person name="Berlin A."/>
            <person name="Brown A."/>
            <person name="Chapman S.B."/>
            <person name="Chen Z."/>
            <person name="Dunbar C."/>
            <person name="Freedman E."/>
            <person name="Gearin G."/>
            <person name="Gellesch M."/>
            <person name="Goldberg J."/>
            <person name="Griggs A."/>
            <person name="Gujja S."/>
            <person name="Heiman D."/>
            <person name="Howarth C."/>
            <person name="Larson L."/>
            <person name="Lui A."/>
            <person name="MacDonald P.J.P."/>
            <person name="Montmayeur A."/>
            <person name="Murphy C."/>
            <person name="Neiman D."/>
            <person name="Pearson M."/>
            <person name="Priest M."/>
            <person name="Roberts A."/>
            <person name="Saif S."/>
            <person name="Shea T."/>
            <person name="Shenoy N."/>
            <person name="Sisk P."/>
            <person name="Stolte C."/>
            <person name="Sykes S."/>
            <person name="Wortman J."/>
            <person name="Nusbaum C."/>
            <person name="Birren B."/>
        </authorList>
    </citation>
    <scope>NUCLEOTIDE SEQUENCE [LARGE SCALE GENOMIC DNA]</scope>
    <source>
        <strain evidence="6 7">WAL-18680</strain>
    </source>
</reference>
<evidence type="ECO:0000313" key="6">
    <source>
        <dbReference type="EMBL" id="EHI57829.1"/>
    </source>
</evidence>
<keyword evidence="7" id="KW-1185">Reference proteome</keyword>
<feature type="signal peptide" evidence="4">
    <location>
        <begin position="1"/>
        <end position="26"/>
    </location>
</feature>
<dbReference type="InterPro" id="IPR044060">
    <property type="entry name" value="Bacterial_rp_domain"/>
</dbReference>
<dbReference type="InterPro" id="IPR011050">
    <property type="entry name" value="Pectin_lyase_fold/virulence"/>
</dbReference>
<dbReference type="SUPFAM" id="SSF51126">
    <property type="entry name" value="Pectin lyase-like"/>
    <property type="match status" value="1"/>
</dbReference>
<feature type="compositionally biased region" description="Acidic residues" evidence="3">
    <location>
        <begin position="51"/>
        <end position="83"/>
    </location>
</feature>
<dbReference type="Pfam" id="PF19085">
    <property type="entry name" value="Choline_bind_2"/>
    <property type="match status" value="1"/>
</dbReference>
<protein>
    <recommendedName>
        <fullName evidence="5">Bacterial repeat domain-containing protein</fullName>
    </recommendedName>
</protein>
<evidence type="ECO:0000259" key="5">
    <source>
        <dbReference type="Pfam" id="PF18998"/>
    </source>
</evidence>
<sequence>MRMKSKLVLGLCVAMALQNLPMVSLAEIGAQKNETEESRNAVDERKIETPFDADEELEENQDENQDEMPEEGGDSEEEEEMPDEAEKIEGLENQLLMNRAVVATPADAVYVSNETELQEAVMNSGTVVVEGEIALTETLVIPDGKEIDLRGGQISFAGNNQQRWMIHIKNSKVTLSDIVIDNTGMDCDVKVSSTDNRLTDYYAIFSSGDAEINIEEGTVITNSDDYSDLTNHRKSGIWISGTGEMNGGTISGFPDSALKVGRSTIFTLKDGELVNNSGIGIVILGGQNEGTGIINGGVIADNNGHGIFNSGKLIVTDGEIINNYTGIWNNNEDGITHEKFYPVADISGGLISNNRNTAITNQNRGTVNISGNAEIHGALEMARQLNTMAVKSNEEEKAVIANRKQAILKIDGGSITSESPDEIAVFNDETGTVEMTAGTITASGARSVAIKNASNTTGGVKISGGSIQATGEDSQTIDNQGKLQISGDVVIEANGVEELYVGVSYNEGGSISPTSQQVTKGQAIDFTITPDSGYRTKDVLVDGVSQGRITSYQLTVTGKHQIEAVFEKISSGTTHSSSGGGGSSRVSGTVKAKPAIPETPGTWKKDTAGWKFLRADGTSYVNDWIYVKSHWYRVGADGYMLQGWTDINGKRYYLTPVSGEMKTGWLFDNQVWYYLDETGLMKTGWAQVNGKWYYLNPDGKMAANTRTPDGYQVNENGEWIH</sequence>
<proteinExistence type="predicted"/>
<evidence type="ECO:0000256" key="4">
    <source>
        <dbReference type="SAM" id="SignalP"/>
    </source>
</evidence>
<keyword evidence="1" id="KW-0677">Repeat</keyword>
<gene>
    <name evidence="6" type="ORF">HMPREF9473_04168</name>
</gene>
<dbReference type="Pfam" id="PF18998">
    <property type="entry name" value="Flg_new_2"/>
    <property type="match status" value="1"/>
</dbReference>
<feature type="region of interest" description="Disordered" evidence="3">
    <location>
        <begin position="31"/>
        <end position="85"/>
    </location>
</feature>
<dbReference type="InterPro" id="IPR012332">
    <property type="entry name" value="Autotransporter_pectin_lyase_C"/>
</dbReference>